<dbReference type="AlphaFoldDB" id="A0A0S4LKX5"/>
<evidence type="ECO:0000256" key="2">
    <source>
        <dbReference type="ARBA" id="ARBA00022803"/>
    </source>
</evidence>
<feature type="repeat" description="TPR" evidence="3">
    <location>
        <begin position="40"/>
        <end position="73"/>
    </location>
</feature>
<protein>
    <submittedName>
        <fullName evidence="4">Uncharacterized protein</fullName>
    </submittedName>
</protein>
<dbReference type="Gene3D" id="1.25.40.10">
    <property type="entry name" value="Tetratricopeptide repeat domain"/>
    <property type="match status" value="3"/>
</dbReference>
<gene>
    <name evidence="4" type="ORF">COMA1_40129</name>
</gene>
<dbReference type="OrthoDB" id="220004at2"/>
<feature type="repeat" description="TPR" evidence="3">
    <location>
        <begin position="418"/>
        <end position="451"/>
    </location>
</feature>
<dbReference type="STRING" id="1742972.COMA1_40129"/>
<dbReference type="PANTHER" id="PTHR45586">
    <property type="entry name" value="TPR REPEAT-CONTAINING PROTEIN PA4667"/>
    <property type="match status" value="1"/>
</dbReference>
<dbReference type="RefSeq" id="WP_090750049.1">
    <property type="nucleotide sequence ID" value="NZ_CZQA01000010.1"/>
</dbReference>
<keyword evidence="5" id="KW-1185">Reference proteome</keyword>
<dbReference type="SUPFAM" id="SSF48452">
    <property type="entry name" value="TPR-like"/>
    <property type="match status" value="4"/>
</dbReference>
<feature type="repeat" description="TPR" evidence="3">
    <location>
        <begin position="521"/>
        <end position="554"/>
    </location>
</feature>
<feature type="repeat" description="TPR" evidence="3">
    <location>
        <begin position="589"/>
        <end position="622"/>
    </location>
</feature>
<dbReference type="SMART" id="SM00028">
    <property type="entry name" value="TPR"/>
    <property type="match status" value="13"/>
</dbReference>
<dbReference type="Pfam" id="PF13432">
    <property type="entry name" value="TPR_16"/>
    <property type="match status" value="2"/>
</dbReference>
<evidence type="ECO:0000313" key="5">
    <source>
        <dbReference type="Proteomes" id="UP000199032"/>
    </source>
</evidence>
<evidence type="ECO:0000256" key="1">
    <source>
        <dbReference type="ARBA" id="ARBA00022737"/>
    </source>
</evidence>
<keyword evidence="1" id="KW-0677">Repeat</keyword>
<proteinExistence type="predicted"/>
<reference evidence="4 5" key="1">
    <citation type="submission" date="2015-10" db="EMBL/GenBank/DDBJ databases">
        <authorList>
            <person name="Gilbert D.G."/>
        </authorList>
    </citation>
    <scope>NUCLEOTIDE SEQUENCE [LARGE SCALE GENOMIC DNA]</scope>
    <source>
        <strain evidence="4">COMA1</strain>
    </source>
</reference>
<sequence length="810" mass="90394">MNCGYVHKRCAQSVNRSRCVGIILLAGIIVTACGGPEERKAKYFARATEYMDAANYPKARVALRNVLKIDPKDADAYVLFARVEEKEKNWRNAVQLYQEAIRLNPDHAAALITLGKYYLEARLPDHVTEVAEAVLKRNPGHAQAQALMIASQVVSGEAVLSAIPKAEALIKKFPTEPDVAILLATLYGQRQRYRDAEGTLQGALEAHPKDLDLLNNLNAVLTRANDLAGAERVIRRMIDVEPESLDHRMRLAQFYVKQTAYGQAETVLRDAVARDPHSEQRRLVLAEFFVNRNDLASAERVLLEATVQLPYASQLQFGVAALYRKMGQDDKARDRYIALTHEYNEKPIGLEAKVKLAEMDFLTGKQVDAERQVRDVLQQNPRSTEGLILTGRMALTRRNGKDAVQAFRTVLHDQPELATVHYLLGQAYQLAGDITLAKDSLERAVALYPDQVDAKRSLALLDSRSGRHQQARARLEDLLRQRPNDITALDMLMTLDVVTKNWHEAERTLSRLRQVSGGNQSVALLAEGRFYEAQHRLREASLAYERATAVAPNEAEPLLLLVKVEVGLGQVARSRARLESILASNKDHPFAHGLLGEVLSRSQFHEEAASHYREAVRVNPKWMTPWLNWATASLSQGKPEVALHIVQEALAASPDSEELYMLLASVQSERGQFDLAMGAYEATLRINPDNVLAANNLAVLLVDHKGDPASLQKAFGLSKEFEKDAPHPLFIDTLGWVRLKMGQSEEAIRLMKHAVAKSPDMSVLNYHLGIALFQSGQRSEARTHLSRALKSQDPFEGRREAEQVLAQLRG</sequence>
<feature type="repeat" description="TPR" evidence="3">
    <location>
        <begin position="74"/>
        <end position="107"/>
    </location>
</feature>
<dbReference type="InterPro" id="IPR011990">
    <property type="entry name" value="TPR-like_helical_dom_sf"/>
</dbReference>
<organism evidence="4 5">
    <name type="scientific">Candidatus Nitrospira nitrosa</name>
    <dbReference type="NCBI Taxonomy" id="1742972"/>
    <lineage>
        <taxon>Bacteria</taxon>
        <taxon>Pseudomonadati</taxon>
        <taxon>Nitrospirota</taxon>
        <taxon>Nitrospiria</taxon>
        <taxon>Nitrospirales</taxon>
        <taxon>Nitrospiraceae</taxon>
        <taxon>Nitrospira</taxon>
    </lineage>
</organism>
<feature type="repeat" description="TPR" evidence="3">
    <location>
        <begin position="657"/>
        <end position="690"/>
    </location>
</feature>
<dbReference type="EMBL" id="CZQA01000010">
    <property type="protein sequence ID" value="CUS37593.1"/>
    <property type="molecule type" value="Genomic_DNA"/>
</dbReference>
<dbReference type="InterPro" id="IPR051012">
    <property type="entry name" value="CellSynth/LPSAsmb/PSIAsmb"/>
</dbReference>
<dbReference type="Proteomes" id="UP000199032">
    <property type="component" value="Unassembled WGS sequence"/>
</dbReference>
<evidence type="ECO:0000313" key="4">
    <source>
        <dbReference type="EMBL" id="CUS37593.1"/>
    </source>
</evidence>
<evidence type="ECO:0000256" key="3">
    <source>
        <dbReference type="PROSITE-ProRule" id="PRU00339"/>
    </source>
</evidence>
<accession>A0A0S4LKX5</accession>
<dbReference type="InterPro" id="IPR019734">
    <property type="entry name" value="TPR_rpt"/>
</dbReference>
<dbReference type="Pfam" id="PF14559">
    <property type="entry name" value="TPR_19"/>
    <property type="match status" value="4"/>
</dbReference>
<keyword evidence="2 3" id="KW-0802">TPR repeat</keyword>
<dbReference type="PANTHER" id="PTHR45586:SF1">
    <property type="entry name" value="LIPOPOLYSACCHARIDE ASSEMBLY PROTEIN B"/>
    <property type="match status" value="1"/>
</dbReference>
<name>A0A0S4LKX5_9BACT</name>
<dbReference type="PROSITE" id="PS50005">
    <property type="entry name" value="TPR"/>
    <property type="match status" value="6"/>
</dbReference>